<reference evidence="9" key="1">
    <citation type="submission" date="2021-02" db="EMBL/GenBank/DDBJ databases">
        <authorList>
            <person name="Dougan E. K."/>
            <person name="Rhodes N."/>
            <person name="Thang M."/>
            <person name="Chan C."/>
        </authorList>
    </citation>
    <scope>NUCLEOTIDE SEQUENCE</scope>
</reference>
<feature type="transmembrane region" description="Helical" evidence="7">
    <location>
        <begin position="294"/>
        <end position="314"/>
    </location>
</feature>
<comment type="subcellular location">
    <subcellularLocation>
        <location evidence="1">Membrane</location>
        <topology evidence="1">Multi-pass membrane protein</topology>
    </subcellularLocation>
</comment>
<feature type="region of interest" description="Disordered" evidence="6">
    <location>
        <begin position="349"/>
        <end position="369"/>
    </location>
</feature>
<keyword evidence="10" id="KW-1185">Reference proteome</keyword>
<comment type="caution">
    <text evidence="9">The sequence shown here is derived from an EMBL/GenBank/DDBJ whole genome shotgun (WGS) entry which is preliminary data.</text>
</comment>
<evidence type="ECO:0000256" key="6">
    <source>
        <dbReference type="SAM" id="MobiDB-lite"/>
    </source>
</evidence>
<feature type="compositionally biased region" description="Basic and acidic residues" evidence="6">
    <location>
        <begin position="382"/>
        <end position="398"/>
    </location>
</feature>
<gene>
    <name evidence="9" type="primary">DISP1</name>
    <name evidence="9" type="ORF">SPIL2461_LOCUS12100</name>
</gene>
<feature type="transmembrane region" description="Helical" evidence="7">
    <location>
        <begin position="183"/>
        <end position="203"/>
    </location>
</feature>
<proteinExistence type="predicted"/>
<dbReference type="InterPro" id="IPR052081">
    <property type="entry name" value="Dispatched_Hh_regulator"/>
</dbReference>
<evidence type="ECO:0000256" key="5">
    <source>
        <dbReference type="ARBA" id="ARBA00023180"/>
    </source>
</evidence>
<name>A0A812SFJ3_SYMPI</name>
<feature type="transmembrane region" description="Helical" evidence="7">
    <location>
        <begin position="259"/>
        <end position="282"/>
    </location>
</feature>
<dbReference type="PANTHER" id="PTHR45951">
    <property type="entry name" value="PROTEIN DISPATCHED-RELATED"/>
    <property type="match status" value="1"/>
</dbReference>
<evidence type="ECO:0000313" key="10">
    <source>
        <dbReference type="Proteomes" id="UP000649617"/>
    </source>
</evidence>
<keyword evidence="2 7" id="KW-0812">Transmembrane</keyword>
<dbReference type="Pfam" id="PF03176">
    <property type="entry name" value="MMPL"/>
    <property type="match status" value="1"/>
</dbReference>
<protein>
    <submittedName>
        <fullName evidence="9">DISP1 protein</fullName>
    </submittedName>
</protein>
<keyword evidence="3 7" id="KW-1133">Transmembrane helix</keyword>
<dbReference type="AlphaFoldDB" id="A0A812SFJ3"/>
<dbReference type="PANTHER" id="PTHR45951:SF7">
    <property type="entry name" value="SSD DOMAIN-CONTAINING PROTEIN"/>
    <property type="match status" value="1"/>
</dbReference>
<evidence type="ECO:0000256" key="4">
    <source>
        <dbReference type="ARBA" id="ARBA00023136"/>
    </source>
</evidence>
<dbReference type="SUPFAM" id="SSF82866">
    <property type="entry name" value="Multidrug efflux transporter AcrB transmembrane domain"/>
    <property type="match status" value="1"/>
</dbReference>
<dbReference type="GO" id="GO:0022857">
    <property type="term" value="F:transmembrane transporter activity"/>
    <property type="evidence" value="ECO:0007669"/>
    <property type="project" value="TreeGrafter"/>
</dbReference>
<feature type="domain" description="Membrane transport protein MMPL" evidence="8">
    <location>
        <begin position="130"/>
        <end position="313"/>
    </location>
</feature>
<accession>A0A812SFJ3</accession>
<dbReference type="EMBL" id="CAJNIZ010024335">
    <property type="protein sequence ID" value="CAE7475976.1"/>
    <property type="molecule type" value="Genomic_DNA"/>
</dbReference>
<evidence type="ECO:0000313" key="9">
    <source>
        <dbReference type="EMBL" id="CAE7475976.1"/>
    </source>
</evidence>
<feature type="region of interest" description="Disordered" evidence="6">
    <location>
        <begin position="382"/>
        <end position="445"/>
    </location>
</feature>
<evidence type="ECO:0000256" key="7">
    <source>
        <dbReference type="SAM" id="Phobius"/>
    </source>
</evidence>
<evidence type="ECO:0000259" key="8">
    <source>
        <dbReference type="Pfam" id="PF03176"/>
    </source>
</evidence>
<dbReference type="Gene3D" id="1.20.1640.10">
    <property type="entry name" value="Multidrug efflux transporter AcrB transmembrane domain"/>
    <property type="match status" value="1"/>
</dbReference>
<evidence type="ECO:0000256" key="2">
    <source>
        <dbReference type="ARBA" id="ARBA00022692"/>
    </source>
</evidence>
<feature type="transmembrane region" description="Helical" evidence="7">
    <location>
        <begin position="215"/>
        <end position="239"/>
    </location>
</feature>
<dbReference type="InterPro" id="IPR004869">
    <property type="entry name" value="MMPL_dom"/>
</dbReference>
<keyword evidence="4 7" id="KW-0472">Membrane</keyword>
<feature type="transmembrane region" description="Helical" evidence="7">
    <location>
        <begin position="159"/>
        <end position="177"/>
    </location>
</feature>
<dbReference type="GO" id="GO:0016020">
    <property type="term" value="C:membrane"/>
    <property type="evidence" value="ECO:0007669"/>
    <property type="project" value="UniProtKB-SubCell"/>
</dbReference>
<sequence>MQQCSNISFLSAEVQSWLLQVCEAARNDTLLLVRPEVLCWIEAWRSFVLRVGGSFPVTPRRMASEALQAFFHQEVSDLFLKDLATDAENFTGHPKFTVMRLLVNAPRNGGLQLLQPLKSRWMRFVEDLNRRAPTSAGFALMVSHAWTAMDMEESIMSKTLTSVILSVGIAVACVVIFSQNIMIGLLVLLTIVLEVCPLFGFLFGVMRYEFGAIEAVGVVTFVGMSVDYCLHLAHGYYVAERPCRSEKMQLALVNLGPSILGGALTTAAGTAFLLPCRIVLFVKLGTMLVANTMLSLLYTFLFLGPLLMILGPLGDVGSFSWLGRTCCGCCRRCRTPTCLRRRQPAVGDVPLTSKGQERKSRTTSISHVRRQTQVDMPLQPVEHRQKRETKVRFDRDMAMGDDGTSSFRESRQLGKGSTKRIDRKSSRLQRKSEAQSTGEVVGDVS</sequence>
<evidence type="ECO:0000256" key="3">
    <source>
        <dbReference type="ARBA" id="ARBA00022989"/>
    </source>
</evidence>
<feature type="compositionally biased region" description="Basic and acidic residues" evidence="6">
    <location>
        <begin position="419"/>
        <end position="433"/>
    </location>
</feature>
<evidence type="ECO:0000256" key="1">
    <source>
        <dbReference type="ARBA" id="ARBA00004141"/>
    </source>
</evidence>
<dbReference type="Proteomes" id="UP000649617">
    <property type="component" value="Unassembled WGS sequence"/>
</dbReference>
<keyword evidence="5" id="KW-0325">Glycoprotein</keyword>
<dbReference type="OrthoDB" id="448377at2759"/>
<organism evidence="9 10">
    <name type="scientific">Symbiodinium pilosum</name>
    <name type="common">Dinoflagellate</name>
    <dbReference type="NCBI Taxonomy" id="2952"/>
    <lineage>
        <taxon>Eukaryota</taxon>
        <taxon>Sar</taxon>
        <taxon>Alveolata</taxon>
        <taxon>Dinophyceae</taxon>
        <taxon>Suessiales</taxon>
        <taxon>Symbiodiniaceae</taxon>
        <taxon>Symbiodinium</taxon>
    </lineage>
</organism>